<protein>
    <submittedName>
        <fullName evidence="2">Uncharacterized protein</fullName>
    </submittedName>
</protein>
<feature type="compositionally biased region" description="Basic and acidic residues" evidence="1">
    <location>
        <begin position="102"/>
        <end position="114"/>
    </location>
</feature>
<reference evidence="2 3" key="1">
    <citation type="submission" date="2019-09" db="EMBL/GenBank/DDBJ databases">
        <authorList>
            <person name="Depoorter E."/>
        </authorList>
    </citation>
    <scope>NUCLEOTIDE SEQUENCE [LARGE SCALE GENOMIC DNA]</scope>
    <source>
        <strain evidence="2">LMG 24064</strain>
    </source>
</reference>
<organism evidence="2 3">
    <name type="scientific">Burkholderia latens</name>
    <dbReference type="NCBI Taxonomy" id="488446"/>
    <lineage>
        <taxon>Bacteria</taxon>
        <taxon>Pseudomonadati</taxon>
        <taxon>Pseudomonadota</taxon>
        <taxon>Betaproteobacteria</taxon>
        <taxon>Burkholderiales</taxon>
        <taxon>Burkholderiaceae</taxon>
        <taxon>Burkholderia</taxon>
        <taxon>Burkholderia cepacia complex</taxon>
    </lineage>
</organism>
<name>A0A6P2MUN3_9BURK</name>
<sequence length="339" mass="39062">MHDLAVDDRQHRRQLRYPRHVDREVVVAQHREVRIPAGHERALAVFVRGKPRTAHRVAAQRLHPAEPVARRIKRGAAHAAARHHPVQRDERVVAAGARRAGARADRQPGREHRADRRRARGRCGAVARDERLALERHARLHGDAAAERGDARDVRIRNRLAPVEAPAQPVERYLAVHRLEHVQEAADRFVVRRMQPERPAMTHQQAHDGRQSGFDRRAQRCARLHEIAEIDRREQQPLARAVRAQERVAVAGRRQRDPLREIVEFAAGVPRAEVVRDAQRQLAALRERHDGRVVVRIREAVAAGVDRARHADTVQRTHEVPRRVDPVGRIERRRVRQRR</sequence>
<evidence type="ECO:0000313" key="3">
    <source>
        <dbReference type="Proteomes" id="UP000494222"/>
    </source>
</evidence>
<feature type="region of interest" description="Disordered" evidence="1">
    <location>
        <begin position="98"/>
        <end position="122"/>
    </location>
</feature>
<evidence type="ECO:0000313" key="2">
    <source>
        <dbReference type="EMBL" id="VWB89430.1"/>
    </source>
</evidence>
<gene>
    <name evidence="2" type="ORF">BLA24064_04242</name>
</gene>
<evidence type="ECO:0000256" key="1">
    <source>
        <dbReference type="SAM" id="MobiDB-lite"/>
    </source>
</evidence>
<accession>A0A6P2MUN3</accession>
<dbReference type="AlphaFoldDB" id="A0A6P2MUN3"/>
<proteinExistence type="predicted"/>
<dbReference type="EMBL" id="CABVPL010000035">
    <property type="protein sequence ID" value="VWB89430.1"/>
    <property type="molecule type" value="Genomic_DNA"/>
</dbReference>
<dbReference type="Proteomes" id="UP000494222">
    <property type="component" value="Unassembled WGS sequence"/>
</dbReference>